<dbReference type="Proteomes" id="UP000596742">
    <property type="component" value="Unassembled WGS sequence"/>
</dbReference>
<dbReference type="EMBL" id="UYJE01009314">
    <property type="protein sequence ID" value="VDI72300.1"/>
    <property type="molecule type" value="Genomic_DNA"/>
</dbReference>
<proteinExistence type="predicted"/>
<evidence type="ECO:0000313" key="4">
    <source>
        <dbReference type="Proteomes" id="UP000596742"/>
    </source>
</evidence>
<feature type="compositionally biased region" description="Polar residues" evidence="1">
    <location>
        <begin position="69"/>
        <end position="81"/>
    </location>
</feature>
<protein>
    <submittedName>
        <fullName evidence="3">Uncharacterized protein</fullName>
    </submittedName>
</protein>
<feature type="compositionally biased region" description="Low complexity" evidence="1">
    <location>
        <begin position="104"/>
        <end position="122"/>
    </location>
</feature>
<accession>A0A8B6H055</accession>
<organism evidence="3 4">
    <name type="scientific">Mytilus galloprovincialis</name>
    <name type="common">Mediterranean mussel</name>
    <dbReference type="NCBI Taxonomy" id="29158"/>
    <lineage>
        <taxon>Eukaryota</taxon>
        <taxon>Metazoa</taxon>
        <taxon>Spiralia</taxon>
        <taxon>Lophotrochozoa</taxon>
        <taxon>Mollusca</taxon>
        <taxon>Bivalvia</taxon>
        <taxon>Autobranchia</taxon>
        <taxon>Pteriomorphia</taxon>
        <taxon>Mytilida</taxon>
        <taxon>Mytiloidea</taxon>
        <taxon>Mytilidae</taxon>
        <taxon>Mytilinae</taxon>
        <taxon>Mytilus</taxon>
    </lineage>
</organism>
<evidence type="ECO:0000256" key="1">
    <source>
        <dbReference type="SAM" id="MobiDB-lite"/>
    </source>
</evidence>
<keyword evidence="4" id="KW-1185">Reference proteome</keyword>
<name>A0A8B6H055_MYTGA</name>
<reference evidence="3" key="1">
    <citation type="submission" date="2018-11" db="EMBL/GenBank/DDBJ databases">
        <authorList>
            <person name="Alioto T."/>
            <person name="Alioto T."/>
        </authorList>
    </citation>
    <scope>NUCLEOTIDE SEQUENCE</scope>
</reference>
<dbReference type="OrthoDB" id="10406882at2759"/>
<keyword evidence="2" id="KW-0472">Membrane</keyword>
<comment type="caution">
    <text evidence="3">The sequence shown here is derived from an EMBL/GenBank/DDBJ whole genome shotgun (WGS) entry which is preliminary data.</text>
</comment>
<feature type="compositionally biased region" description="Basic and acidic residues" evidence="1">
    <location>
        <begin position="129"/>
        <end position="138"/>
    </location>
</feature>
<feature type="region of interest" description="Disordered" evidence="1">
    <location>
        <begin position="17"/>
        <end position="139"/>
    </location>
</feature>
<gene>
    <name evidence="3" type="ORF">MGAL_10B011052</name>
</gene>
<sequence>MADKFDSAIVIFNKDSKSKTSHEFDELDDNHEDINHETESLLEQKKERTDLPIPNQPLDDGIIEELNDSKYSQENGQSVFSDDTAANEKNTSVKSRVKIINGQSTTTPKPATPNKKPSPANPVDSNNRPSDEHDEKVRTSMSEQWKLMSPRLKCCICIMIISNVVVGLVGATAFIMFFTKECDKKPDAYVCNGNNYTCSQNDGIFNYYTGLQNDPFFQTAFPKKESAVNLICFLPFKGKYTLVTDFENGSKGSNVSKICSEANKTHQYKLYCNKDHVTECEIQKCSEECSKFNISLSEMHVIVIQLDTGCLSLNGKIAIWNSTIK</sequence>
<keyword evidence="2" id="KW-0812">Transmembrane</keyword>
<dbReference type="AlphaFoldDB" id="A0A8B6H055"/>
<evidence type="ECO:0000256" key="2">
    <source>
        <dbReference type="SAM" id="Phobius"/>
    </source>
</evidence>
<evidence type="ECO:0000313" key="3">
    <source>
        <dbReference type="EMBL" id="VDI72300.1"/>
    </source>
</evidence>
<feature type="compositionally biased region" description="Basic and acidic residues" evidence="1">
    <location>
        <begin position="32"/>
        <end position="50"/>
    </location>
</feature>
<keyword evidence="2" id="KW-1133">Transmembrane helix</keyword>
<feature type="transmembrane region" description="Helical" evidence="2">
    <location>
        <begin position="154"/>
        <end position="178"/>
    </location>
</feature>